<evidence type="ECO:0000313" key="3">
    <source>
        <dbReference type="Proteomes" id="UP000276232"/>
    </source>
</evidence>
<evidence type="ECO:0000256" key="1">
    <source>
        <dbReference type="SAM" id="SignalP"/>
    </source>
</evidence>
<keyword evidence="1" id="KW-0732">Signal</keyword>
<sequence length="237" mass="25501">MRSPLRRLAAALSVTTVVAAGAVTAALPATASPQTAAAAACTTSLDLPGRLSLDRPLQQVRIAANDRCGVDRVSFEIRGGLAGPASFYFDLTESKYARWDVPGTAAPGVYTAYSGTPGYVPTSSVVKYGSKISFRADRILDEPLLDPDYVTAEACAAYYNGSRATYLPWRDHRIVLENTDSQGRFRYLTTVRTGADGCAVVYFPNKYSGTYRATSYETNKIFSRTSQPEFVGGLYGA</sequence>
<feature type="chain" id="PRO_5038557727" description="Peptidase inhibitor family I36" evidence="1">
    <location>
        <begin position="32"/>
        <end position="237"/>
    </location>
</feature>
<dbReference type="RefSeq" id="WP_123379339.1">
    <property type="nucleotide sequence ID" value="NZ_RJKN01000003.1"/>
</dbReference>
<dbReference type="InParanoid" id="A0A3N1HM50"/>
<accession>A0A3N1HM50</accession>
<comment type="caution">
    <text evidence="2">The sequence shown here is derived from an EMBL/GenBank/DDBJ whole genome shotgun (WGS) entry which is preliminary data.</text>
</comment>
<dbReference type="EMBL" id="RJKN01000003">
    <property type="protein sequence ID" value="ROP43604.1"/>
    <property type="molecule type" value="Genomic_DNA"/>
</dbReference>
<evidence type="ECO:0000313" key="2">
    <source>
        <dbReference type="EMBL" id="ROP43604.1"/>
    </source>
</evidence>
<gene>
    <name evidence="2" type="ORF">EDC03_1197</name>
</gene>
<name>A0A3N1HM50_9ACTN</name>
<protein>
    <recommendedName>
        <fullName evidence="4">Peptidase inhibitor family I36</fullName>
    </recommendedName>
</protein>
<reference evidence="2 3" key="1">
    <citation type="journal article" date="2015" name="Stand. Genomic Sci.">
        <title>Genomic Encyclopedia of Bacterial and Archaeal Type Strains, Phase III: the genomes of soil and plant-associated and newly described type strains.</title>
        <authorList>
            <person name="Whitman W.B."/>
            <person name="Woyke T."/>
            <person name="Klenk H.P."/>
            <person name="Zhou Y."/>
            <person name="Lilburn T.G."/>
            <person name="Beck B.J."/>
            <person name="De Vos P."/>
            <person name="Vandamme P."/>
            <person name="Eisen J.A."/>
            <person name="Garrity G."/>
            <person name="Hugenholtz P."/>
            <person name="Kyrpides N.C."/>
        </authorList>
    </citation>
    <scope>NUCLEOTIDE SEQUENCE [LARGE SCALE GENOMIC DNA]</scope>
    <source>
        <strain evidence="2 3">CECT 7306</strain>
    </source>
</reference>
<keyword evidence="3" id="KW-1185">Reference proteome</keyword>
<feature type="signal peptide" evidence="1">
    <location>
        <begin position="1"/>
        <end position="31"/>
    </location>
</feature>
<dbReference type="OrthoDB" id="3830661at2"/>
<dbReference type="Proteomes" id="UP000276232">
    <property type="component" value="Unassembled WGS sequence"/>
</dbReference>
<dbReference type="AlphaFoldDB" id="A0A3N1HM50"/>
<evidence type="ECO:0008006" key="4">
    <source>
        <dbReference type="Google" id="ProtNLM"/>
    </source>
</evidence>
<proteinExistence type="predicted"/>
<organism evidence="2 3">
    <name type="scientific">Pseudokineococcus lusitanus</name>
    <dbReference type="NCBI Taxonomy" id="763993"/>
    <lineage>
        <taxon>Bacteria</taxon>
        <taxon>Bacillati</taxon>
        <taxon>Actinomycetota</taxon>
        <taxon>Actinomycetes</taxon>
        <taxon>Kineosporiales</taxon>
        <taxon>Kineosporiaceae</taxon>
        <taxon>Pseudokineococcus</taxon>
    </lineage>
</organism>